<reference evidence="5 6" key="1">
    <citation type="submission" date="2022-04" db="EMBL/GenBank/DDBJ databases">
        <title>Rhizobium coralii sp. nov., isolated from coral Turbinaria peltata.</title>
        <authorList>
            <person name="Sun H."/>
        </authorList>
    </citation>
    <scope>NUCLEOTIDE SEQUENCE [LARGE SCALE GENOMIC DNA]</scope>
    <source>
        <strain evidence="5 6">NTR19</strain>
    </source>
</reference>
<dbReference type="InterPro" id="IPR014710">
    <property type="entry name" value="RmlC-like_jellyroll"/>
</dbReference>
<keyword evidence="1" id="KW-0805">Transcription regulation</keyword>
<sequence>MLTTDNHLLTQLSPDDQALLEPLAQEVELKQGQVLYEPLQLVEYVHFFNGGMSSEIAINRDGHQIEVGCIGHEGFSANFAVLGVDRTPHRSFMQAGTTALRFPAADLRRAMRESETLSSLLLRFTHVFMIQVAATTLADGRYKIEQRLARWLLMSQDRLGPELPLTHDFLGLMLGVRRPSVTDALHVLEGERAISTERALIKIRDRSKLEAFARDAYGAPEAEYRRLISPDWPRS</sequence>
<evidence type="ECO:0000259" key="4">
    <source>
        <dbReference type="PROSITE" id="PS51063"/>
    </source>
</evidence>
<evidence type="ECO:0000256" key="3">
    <source>
        <dbReference type="ARBA" id="ARBA00023163"/>
    </source>
</evidence>
<dbReference type="Pfam" id="PF13545">
    <property type="entry name" value="HTH_Crp_2"/>
    <property type="match status" value="1"/>
</dbReference>
<gene>
    <name evidence="5" type="ORF">M0654_04375</name>
</gene>
<dbReference type="InterPro" id="IPR036390">
    <property type="entry name" value="WH_DNA-bd_sf"/>
</dbReference>
<feature type="domain" description="HTH crp-type" evidence="4">
    <location>
        <begin position="142"/>
        <end position="207"/>
    </location>
</feature>
<name>A0ABT0IMV0_9HYPH</name>
<accession>A0ABT0IMV0</accession>
<evidence type="ECO:0000256" key="2">
    <source>
        <dbReference type="ARBA" id="ARBA00023125"/>
    </source>
</evidence>
<organism evidence="5 6">
    <name type="scientific">Neorhizobium turbinariae</name>
    <dbReference type="NCBI Taxonomy" id="2937795"/>
    <lineage>
        <taxon>Bacteria</taxon>
        <taxon>Pseudomonadati</taxon>
        <taxon>Pseudomonadota</taxon>
        <taxon>Alphaproteobacteria</taxon>
        <taxon>Hyphomicrobiales</taxon>
        <taxon>Rhizobiaceae</taxon>
        <taxon>Rhizobium/Agrobacterium group</taxon>
        <taxon>Neorhizobium</taxon>
    </lineage>
</organism>
<evidence type="ECO:0000313" key="5">
    <source>
        <dbReference type="EMBL" id="MCK8779215.1"/>
    </source>
</evidence>
<comment type="caution">
    <text evidence="5">The sequence shown here is derived from an EMBL/GenBank/DDBJ whole genome shotgun (WGS) entry which is preliminary data.</text>
</comment>
<keyword evidence="2" id="KW-0238">DNA-binding</keyword>
<dbReference type="InterPro" id="IPR012318">
    <property type="entry name" value="HTH_CRP"/>
</dbReference>
<evidence type="ECO:0000313" key="6">
    <source>
        <dbReference type="Proteomes" id="UP001202827"/>
    </source>
</evidence>
<protein>
    <submittedName>
        <fullName evidence="5">Crp/Fnr family transcriptional regulator</fullName>
    </submittedName>
</protein>
<dbReference type="InterPro" id="IPR018490">
    <property type="entry name" value="cNMP-bd_dom_sf"/>
</dbReference>
<proteinExistence type="predicted"/>
<keyword evidence="6" id="KW-1185">Reference proteome</keyword>
<dbReference type="Gene3D" id="1.10.10.10">
    <property type="entry name" value="Winged helix-like DNA-binding domain superfamily/Winged helix DNA-binding domain"/>
    <property type="match status" value="1"/>
</dbReference>
<evidence type="ECO:0000256" key="1">
    <source>
        <dbReference type="ARBA" id="ARBA00023015"/>
    </source>
</evidence>
<dbReference type="Proteomes" id="UP001202827">
    <property type="component" value="Unassembled WGS sequence"/>
</dbReference>
<dbReference type="EMBL" id="JALPRY010000004">
    <property type="protein sequence ID" value="MCK8779215.1"/>
    <property type="molecule type" value="Genomic_DNA"/>
</dbReference>
<dbReference type="RefSeq" id="WP_248681993.1">
    <property type="nucleotide sequence ID" value="NZ_JALPRY010000004.1"/>
</dbReference>
<dbReference type="InterPro" id="IPR036388">
    <property type="entry name" value="WH-like_DNA-bd_sf"/>
</dbReference>
<dbReference type="SUPFAM" id="SSF51206">
    <property type="entry name" value="cAMP-binding domain-like"/>
    <property type="match status" value="1"/>
</dbReference>
<dbReference type="Gene3D" id="2.60.120.10">
    <property type="entry name" value="Jelly Rolls"/>
    <property type="match status" value="1"/>
</dbReference>
<dbReference type="SUPFAM" id="SSF46785">
    <property type="entry name" value="Winged helix' DNA-binding domain"/>
    <property type="match status" value="1"/>
</dbReference>
<dbReference type="PROSITE" id="PS51063">
    <property type="entry name" value="HTH_CRP_2"/>
    <property type="match status" value="1"/>
</dbReference>
<keyword evidence="3" id="KW-0804">Transcription</keyword>